<organism evidence="1 2">
    <name type="scientific">Limosilactobacillus ingluviei</name>
    <dbReference type="NCBI Taxonomy" id="148604"/>
    <lineage>
        <taxon>Bacteria</taxon>
        <taxon>Bacillati</taxon>
        <taxon>Bacillota</taxon>
        <taxon>Bacilli</taxon>
        <taxon>Lactobacillales</taxon>
        <taxon>Lactobacillaceae</taxon>
        <taxon>Limosilactobacillus</taxon>
    </lineage>
</organism>
<dbReference type="RefSeq" id="WP_056994196.1">
    <property type="nucleotide sequence ID" value="NZ_JQBA01000012.1"/>
</dbReference>
<sequence>MDAWLRDWALPTETAAAKEIAQARRMVKIRHLVDDASWHHVVAYNQFEVDTFQLLAEVKQLSHVVYQQANLEAHH</sequence>
<comment type="caution">
    <text evidence="1">The sequence shown here is derived from an EMBL/GenBank/DDBJ whole genome shotgun (WGS) entry which is preliminary data.</text>
</comment>
<evidence type="ECO:0000313" key="2">
    <source>
        <dbReference type="Proteomes" id="UP000051639"/>
    </source>
</evidence>
<gene>
    <name evidence="1" type="ORF">IV41_GL000293</name>
</gene>
<proteinExistence type="predicted"/>
<reference evidence="1 2" key="1">
    <citation type="journal article" date="2015" name="Genome Announc.">
        <title>Expanding the biotechnology potential of lactobacilli through comparative genomics of 213 strains and associated genera.</title>
        <authorList>
            <person name="Sun Z."/>
            <person name="Harris H.M."/>
            <person name="McCann A."/>
            <person name="Guo C."/>
            <person name="Argimon S."/>
            <person name="Zhang W."/>
            <person name="Yang X."/>
            <person name="Jeffery I.B."/>
            <person name="Cooney J.C."/>
            <person name="Kagawa T.F."/>
            <person name="Liu W."/>
            <person name="Song Y."/>
            <person name="Salvetti E."/>
            <person name="Wrobel A."/>
            <person name="Rasinkangas P."/>
            <person name="Parkhill J."/>
            <person name="Rea M.C."/>
            <person name="O'Sullivan O."/>
            <person name="Ritari J."/>
            <person name="Douillard F.P."/>
            <person name="Paul Ross R."/>
            <person name="Yang R."/>
            <person name="Briner A.E."/>
            <person name="Felis G.E."/>
            <person name="de Vos W.M."/>
            <person name="Barrangou R."/>
            <person name="Klaenhammer T.R."/>
            <person name="Caufield P.W."/>
            <person name="Cui Y."/>
            <person name="Zhang H."/>
            <person name="O'Toole P.W."/>
        </authorList>
    </citation>
    <scope>NUCLEOTIDE SEQUENCE [LARGE SCALE GENOMIC DNA]</scope>
    <source>
        <strain evidence="1 2">DSM 14792</strain>
    </source>
</reference>
<name>A0A0R2GUI2_9LACO</name>
<dbReference type="AlphaFoldDB" id="A0A0R2GUI2"/>
<dbReference type="STRING" id="1203076.GCA_000312405_00133"/>
<protein>
    <submittedName>
        <fullName evidence="1">Uncharacterized protein</fullName>
    </submittedName>
</protein>
<accession>A0A0R2GUI2</accession>
<keyword evidence="2" id="KW-1185">Reference proteome</keyword>
<dbReference type="PATRIC" id="fig|148604.4.peg.298"/>
<dbReference type="eggNOG" id="COG1442">
    <property type="taxonomic scope" value="Bacteria"/>
</dbReference>
<dbReference type="EMBL" id="JQBA01000012">
    <property type="protein sequence ID" value="KRN44601.1"/>
    <property type="molecule type" value="Genomic_DNA"/>
</dbReference>
<evidence type="ECO:0000313" key="1">
    <source>
        <dbReference type="EMBL" id="KRN44601.1"/>
    </source>
</evidence>
<dbReference type="Proteomes" id="UP000051639">
    <property type="component" value="Unassembled WGS sequence"/>
</dbReference>